<dbReference type="Proteomes" id="UP000294933">
    <property type="component" value="Unassembled WGS sequence"/>
</dbReference>
<dbReference type="EMBL" id="ML170191">
    <property type="protein sequence ID" value="TDL20065.1"/>
    <property type="molecule type" value="Genomic_DNA"/>
</dbReference>
<proteinExistence type="predicted"/>
<keyword evidence="2" id="KW-1185">Reference proteome</keyword>
<organism evidence="1 2">
    <name type="scientific">Rickenella mellea</name>
    <dbReference type="NCBI Taxonomy" id="50990"/>
    <lineage>
        <taxon>Eukaryota</taxon>
        <taxon>Fungi</taxon>
        <taxon>Dikarya</taxon>
        <taxon>Basidiomycota</taxon>
        <taxon>Agaricomycotina</taxon>
        <taxon>Agaricomycetes</taxon>
        <taxon>Hymenochaetales</taxon>
        <taxon>Rickenellaceae</taxon>
        <taxon>Rickenella</taxon>
    </lineage>
</organism>
<accession>A0A4Y7PY43</accession>
<name>A0A4Y7PY43_9AGAM</name>
<dbReference type="STRING" id="50990.A0A4Y7PY43"/>
<gene>
    <name evidence="1" type="ORF">BD410DRAFT_390687</name>
</gene>
<reference evidence="1 2" key="1">
    <citation type="submission" date="2018-06" db="EMBL/GenBank/DDBJ databases">
        <title>A transcriptomic atlas of mushroom development highlights an independent origin of complex multicellularity.</title>
        <authorList>
            <consortium name="DOE Joint Genome Institute"/>
            <person name="Krizsan K."/>
            <person name="Almasi E."/>
            <person name="Merenyi Z."/>
            <person name="Sahu N."/>
            <person name="Viragh M."/>
            <person name="Koszo T."/>
            <person name="Mondo S."/>
            <person name="Kiss B."/>
            <person name="Balint B."/>
            <person name="Kues U."/>
            <person name="Barry K."/>
            <person name="Hegedus J.C."/>
            <person name="Henrissat B."/>
            <person name="Johnson J."/>
            <person name="Lipzen A."/>
            <person name="Ohm R."/>
            <person name="Nagy I."/>
            <person name="Pangilinan J."/>
            <person name="Yan J."/>
            <person name="Xiong Y."/>
            <person name="Grigoriev I.V."/>
            <person name="Hibbett D.S."/>
            <person name="Nagy L.G."/>
        </authorList>
    </citation>
    <scope>NUCLEOTIDE SEQUENCE [LARGE SCALE GENOMIC DNA]</scope>
    <source>
        <strain evidence="1 2">SZMC22713</strain>
    </source>
</reference>
<dbReference type="OrthoDB" id="2795673at2759"/>
<evidence type="ECO:0000313" key="1">
    <source>
        <dbReference type="EMBL" id="TDL20065.1"/>
    </source>
</evidence>
<sequence>MKTGSLSNPSIIKLSLSSRSRSSTLNEPPALPTLPVEILLDIFEYAALSSTGCARSLSVVASWTTQVGRRALYNTVCLKSSSHVLSYNHFKSIPFGDAYLTRKSRIFLEYAPYVQNVWLDKASSTDLYLFDHCKNIVNLAMHPQSLRAFLSSKYHGKSVNSTMVRCAPCRELTLTSDMFRYDWEQIHPKSVVGKSFLANLTHLCLLSMKTSHYIPFSDLARLTHFAIPYDTNIRVFQDAISREPPLEMIVATSVSGGRNFEDFLPLDTDRGLMYILAYYDPWKLWCSGARLQQGIWERATKLKTLLENPSIAEKPHAISGHVFHHYGYT</sequence>
<dbReference type="VEuPathDB" id="FungiDB:BD410DRAFT_390687"/>
<dbReference type="AlphaFoldDB" id="A0A4Y7PY43"/>
<evidence type="ECO:0000313" key="2">
    <source>
        <dbReference type="Proteomes" id="UP000294933"/>
    </source>
</evidence>
<protein>
    <submittedName>
        <fullName evidence="1">Uncharacterized protein</fullName>
    </submittedName>
</protein>